<sequence>MGSCPDAGLGRSGLGCPGQSRPVPVQCHTRFGPQPDGPNPQSNPLSRCYGSNLTTSLTYIVLSTRSCSPWRPAAGYGYGPARKSHHLRRFARADRSAPDTARAAVLLREQRPLSPDEPIPGTRTLTKKRRVFRRRLQR</sequence>
<protein>
    <submittedName>
        <fullName evidence="2">Uncharacterized protein</fullName>
    </submittedName>
</protein>
<evidence type="ECO:0000313" key="2">
    <source>
        <dbReference type="EMBL" id="GIY46483.1"/>
    </source>
</evidence>
<keyword evidence="3" id="KW-1185">Reference proteome</keyword>
<reference evidence="2 3" key="1">
    <citation type="submission" date="2021-06" db="EMBL/GenBank/DDBJ databases">
        <title>Caerostris extrusa draft genome.</title>
        <authorList>
            <person name="Kono N."/>
            <person name="Arakawa K."/>
        </authorList>
    </citation>
    <scope>NUCLEOTIDE SEQUENCE [LARGE SCALE GENOMIC DNA]</scope>
</reference>
<gene>
    <name evidence="2" type="primary">AVEN_109903_1</name>
    <name evidence="2" type="ORF">CEXT_278251</name>
</gene>
<name>A0AAV4TIN3_CAEEX</name>
<evidence type="ECO:0000256" key="1">
    <source>
        <dbReference type="SAM" id="MobiDB-lite"/>
    </source>
</evidence>
<proteinExistence type="predicted"/>
<evidence type="ECO:0000313" key="3">
    <source>
        <dbReference type="Proteomes" id="UP001054945"/>
    </source>
</evidence>
<dbReference type="AlphaFoldDB" id="A0AAV4TIN3"/>
<feature type="region of interest" description="Disordered" evidence="1">
    <location>
        <begin position="106"/>
        <end position="125"/>
    </location>
</feature>
<accession>A0AAV4TIN3</accession>
<dbReference type="Proteomes" id="UP001054945">
    <property type="component" value="Unassembled WGS sequence"/>
</dbReference>
<dbReference type="InterPro" id="IPR052997">
    <property type="entry name" value="RRT15-like"/>
</dbReference>
<feature type="region of interest" description="Disordered" evidence="1">
    <location>
        <begin position="26"/>
        <end position="45"/>
    </location>
</feature>
<comment type="caution">
    <text evidence="2">The sequence shown here is derived from an EMBL/GenBank/DDBJ whole genome shotgun (WGS) entry which is preliminary data.</text>
</comment>
<dbReference type="EMBL" id="BPLR01011426">
    <property type="protein sequence ID" value="GIY46483.1"/>
    <property type="molecule type" value="Genomic_DNA"/>
</dbReference>
<dbReference type="PANTHER" id="PTHR33047:SF8">
    <property type="entry name" value="REGULATOR OF RDNA TRANSCRIPTION PROTEIN 15"/>
    <property type="match status" value="1"/>
</dbReference>
<organism evidence="2 3">
    <name type="scientific">Caerostris extrusa</name>
    <name type="common">Bark spider</name>
    <name type="synonym">Caerostris bankana</name>
    <dbReference type="NCBI Taxonomy" id="172846"/>
    <lineage>
        <taxon>Eukaryota</taxon>
        <taxon>Metazoa</taxon>
        <taxon>Ecdysozoa</taxon>
        <taxon>Arthropoda</taxon>
        <taxon>Chelicerata</taxon>
        <taxon>Arachnida</taxon>
        <taxon>Araneae</taxon>
        <taxon>Araneomorphae</taxon>
        <taxon>Entelegynae</taxon>
        <taxon>Araneoidea</taxon>
        <taxon>Araneidae</taxon>
        <taxon>Caerostris</taxon>
    </lineage>
</organism>
<dbReference type="PANTHER" id="PTHR33047">
    <property type="entry name" value="PROTEIN TAR1"/>
    <property type="match status" value="1"/>
</dbReference>